<keyword evidence="12" id="KW-1015">Disulfide bond</keyword>
<dbReference type="PROSITE" id="PS00236">
    <property type="entry name" value="NEUROTR_ION_CHANNEL"/>
    <property type="match status" value="2"/>
</dbReference>
<evidence type="ECO:0000256" key="16">
    <source>
        <dbReference type="ARBA" id="ARBA00023286"/>
    </source>
</evidence>
<keyword evidence="6" id="KW-0863">Zinc-finger</keyword>
<dbReference type="InterPro" id="IPR018000">
    <property type="entry name" value="Neurotransmitter_ion_chnl_CS"/>
</dbReference>
<feature type="transmembrane region" description="Helical" evidence="23">
    <location>
        <begin position="887"/>
        <end position="911"/>
    </location>
</feature>
<evidence type="ECO:0000256" key="4">
    <source>
        <dbReference type="ARBA" id="ARBA00022723"/>
    </source>
</evidence>
<protein>
    <submittedName>
        <fullName evidence="25">5-hydroxytryptamine receptor 3A-like isoform X1</fullName>
    </submittedName>
</protein>
<keyword evidence="17" id="KW-0407">Ion channel</keyword>
<dbReference type="GO" id="GO:0008270">
    <property type="term" value="F:zinc ion binding"/>
    <property type="evidence" value="ECO:0007669"/>
    <property type="project" value="UniProtKB-KW"/>
</dbReference>
<dbReference type="GO" id="GO:0005230">
    <property type="term" value="F:extracellular ligand-gated monoatomic ion channel activity"/>
    <property type="evidence" value="ECO:0007669"/>
    <property type="project" value="InterPro"/>
</dbReference>
<feature type="transmembrane region" description="Helical" evidence="23">
    <location>
        <begin position="413"/>
        <end position="434"/>
    </location>
</feature>
<keyword evidence="9" id="KW-0770">Synapse</keyword>
<dbReference type="AlphaFoldDB" id="A0AAV6SCH7"/>
<dbReference type="InterPro" id="IPR006201">
    <property type="entry name" value="Neur_channel"/>
</dbReference>
<keyword evidence="4" id="KW-0479">Metal-binding</keyword>
<reference evidence="25 26" key="1">
    <citation type="journal article" date="2021" name="Sci. Rep.">
        <title>Chromosome anchoring in Senegalese sole (Solea senegalensis) reveals sex-associated markers and genome rearrangements in flatfish.</title>
        <authorList>
            <person name="Guerrero-Cozar I."/>
            <person name="Gomez-Garrido J."/>
            <person name="Berbel C."/>
            <person name="Martinez-Blanch J.F."/>
            <person name="Alioto T."/>
            <person name="Claros M.G."/>
            <person name="Gagnaire P.A."/>
            <person name="Manchado M."/>
        </authorList>
    </citation>
    <scope>NUCLEOTIDE SEQUENCE [LARGE SCALE GENOMIC DNA]</scope>
    <source>
        <strain evidence="25">Sse05_10M</strain>
    </source>
</reference>
<name>A0AAV6SCH7_SOLSE</name>
<dbReference type="GO" id="GO:0004888">
    <property type="term" value="F:transmembrane signaling receptor activity"/>
    <property type="evidence" value="ECO:0007669"/>
    <property type="project" value="InterPro"/>
</dbReference>
<sequence length="1105" mass="126814">MALSEWTSVFLGEDNGVLHGDTWNLEFDPSIRPNSPEPGWKEYVSNTSARFQCTQCQRTWPSNRVMVIFHMSLLDGNGRAKVRCFRQNCKNCTDAPMVDPSISAENITILMKNLVKKIRIKCYNENLDQGHYDHERLEVKNPHKPDHCEGCREGICNREHKKPKTDKHLMFNVMASQRLILISMVWFLMQAPCSAFTVNCSEPNQPALLKALTPLFNLSSIRPVMNTSTSTIVDTFFAIYGILGVDEKSQLLMSYIWLNYRWMNEFVSWDPTQCGSDRILLPRNKFWVPDIVINEFMDENTAPEIPYVHIYCNGLVWDSLPAKVVSSCNLDIYTFPFDIQNCTFTFSSYTHNGDELKLSLMKSVQYMTEMSKNVMTTMGEWELLNITSNMYDENEFNNALIFHIRLRRRANMYVVNLLIPSIFLITIDLFSFLLPPQSVDRSSFKMTLILGYTVFLLIMNDLLPTTGHAVPLLNVFFSLCLALMVASLLETILITNLLCGSVKVSPVPHWIQVLVLQILGFLVFLPRKAKHSDMEQNVAVIKLDAVEGPPQEKGPVVENRVVQELRSLATDVQALHLQVEQQRLDGSQSSEDWIQSQQELSLHMVTSLVVEVVCSLRNNEHESNCRHHLRFTPNVRHKKPSTDENLMFNVMASQRLILISVVWFLMQAAPCSAFTVNCSEPNQPALLKALTPLFNLSSIRPVMNTSTSTNVNITFIIYGILGVDEKSQLLMMYLWLYHKWMNEFISWDPTQCGSDNITLLKKKLWVPDIVIEQFMDENEAPHVPYVYLYSNGLVWESRPAKVVSSCNLDIYTFPFDIQNCTLTFNSYIHEKEDLDVSLETSVEHIMERSRHFMTTVGEWELLDIDAYKHRDNDYNEVRCHIRVRRRATLYVVNLLIPSIFLITIDLFSFLLPPQSVDRSSFKMTLILGYTVFLLIMNDLLPTTGHAVPLLNVFFSLCLALMVASLLETILITNLLCGSVKVSPVPHWIQVLVLQILGFLVFLPRKAKHSDVEQNVAVIKLDTVERRPHEKGPVVENRVVQELRSLSTDLRALRLQVEQQLDGSHSSEDWIQVGFIIDRLLFGIYILFVSVSFITIIIVWRNSYSQ</sequence>
<keyword evidence="13 25" id="KW-0675">Receptor</keyword>
<dbReference type="Pfam" id="PF13695">
    <property type="entry name" value="Zn_ribbon_3CxxC"/>
    <property type="match status" value="1"/>
</dbReference>
<dbReference type="InterPro" id="IPR006202">
    <property type="entry name" value="Neur_chan_lig-bd"/>
</dbReference>
<keyword evidence="26" id="KW-1185">Reference proteome</keyword>
<evidence type="ECO:0000256" key="21">
    <source>
        <dbReference type="ARBA" id="ARBA00036634"/>
    </source>
</evidence>
<evidence type="ECO:0000256" key="15">
    <source>
        <dbReference type="ARBA" id="ARBA00023257"/>
    </source>
</evidence>
<keyword evidence="10" id="KW-0406">Ion transport</keyword>
<evidence type="ECO:0000256" key="14">
    <source>
        <dbReference type="ARBA" id="ARBA00023180"/>
    </source>
</evidence>
<evidence type="ECO:0000256" key="6">
    <source>
        <dbReference type="ARBA" id="ARBA00022771"/>
    </source>
</evidence>
<dbReference type="CDD" id="cd19063">
    <property type="entry name" value="LGIC_TM_5-HT3"/>
    <property type="match status" value="2"/>
</dbReference>
<keyword evidence="8 23" id="KW-1133">Transmembrane helix</keyword>
<keyword evidence="1" id="KW-0813">Transport</keyword>
<comment type="caution">
    <text evidence="25">The sequence shown here is derived from an EMBL/GenBank/DDBJ whole genome shotgun (WGS) entry which is preliminary data.</text>
</comment>
<dbReference type="InterPro" id="IPR006029">
    <property type="entry name" value="Neurotrans-gated_channel_TM"/>
</dbReference>
<evidence type="ECO:0000313" key="25">
    <source>
        <dbReference type="EMBL" id="KAG7515103.1"/>
    </source>
</evidence>
<evidence type="ECO:0000256" key="20">
    <source>
        <dbReference type="ARBA" id="ARBA00036239"/>
    </source>
</evidence>
<evidence type="ECO:0000256" key="18">
    <source>
        <dbReference type="ARBA" id="ARBA00034104"/>
    </source>
</evidence>
<evidence type="ECO:0000313" key="26">
    <source>
        <dbReference type="Proteomes" id="UP000693946"/>
    </source>
</evidence>
<evidence type="ECO:0000256" key="9">
    <source>
        <dbReference type="ARBA" id="ARBA00023018"/>
    </source>
</evidence>
<dbReference type="Proteomes" id="UP000693946">
    <property type="component" value="Linkage Group LG14"/>
</dbReference>
<gene>
    <name evidence="25" type="ORF">JOB18_050058</name>
</gene>
<evidence type="ECO:0000256" key="23">
    <source>
        <dbReference type="SAM" id="Phobius"/>
    </source>
</evidence>
<dbReference type="EMBL" id="JAGKHQ010000006">
    <property type="protein sequence ID" value="KAG7515103.1"/>
    <property type="molecule type" value="Genomic_DNA"/>
</dbReference>
<keyword evidence="15" id="KW-0628">Postsynaptic cell membrane</keyword>
<feature type="domain" description="3CxxC-type" evidence="24">
    <location>
        <begin position="46"/>
        <end position="154"/>
    </location>
</feature>
<evidence type="ECO:0000256" key="1">
    <source>
        <dbReference type="ARBA" id="ARBA00022448"/>
    </source>
</evidence>
<evidence type="ECO:0000256" key="2">
    <source>
        <dbReference type="ARBA" id="ARBA00022475"/>
    </source>
</evidence>
<evidence type="ECO:0000256" key="17">
    <source>
        <dbReference type="ARBA" id="ARBA00023303"/>
    </source>
</evidence>
<feature type="transmembrane region" description="Helical" evidence="23">
    <location>
        <begin position="475"/>
        <end position="495"/>
    </location>
</feature>
<proteinExistence type="predicted"/>
<evidence type="ECO:0000256" key="3">
    <source>
        <dbReference type="ARBA" id="ARBA00022692"/>
    </source>
</evidence>
<keyword evidence="7" id="KW-0862">Zinc</keyword>
<feature type="transmembrane region" description="Helical" evidence="23">
    <location>
        <begin position="984"/>
        <end position="1002"/>
    </location>
</feature>
<dbReference type="FunFam" id="2.70.170.10:FF:000017">
    <property type="entry name" value="5-hydroxytryptamine receptor 3A"/>
    <property type="match status" value="2"/>
</dbReference>
<evidence type="ECO:0000256" key="22">
    <source>
        <dbReference type="ARBA" id="ARBA00037540"/>
    </source>
</evidence>
<dbReference type="Pfam" id="PF02932">
    <property type="entry name" value="Neur_chan_memb"/>
    <property type="match status" value="2"/>
</dbReference>
<dbReference type="SMART" id="SM01328">
    <property type="entry name" value="zf-3CxxC"/>
    <property type="match status" value="1"/>
</dbReference>
<dbReference type="InterPro" id="IPR027377">
    <property type="entry name" value="ZAR1/RTP1-5-like_Znf-3CxxC"/>
</dbReference>
<dbReference type="Pfam" id="PF02931">
    <property type="entry name" value="Neur_chan_LBD"/>
    <property type="match status" value="2"/>
</dbReference>
<keyword evidence="14" id="KW-0325">Glycoprotein</keyword>
<feature type="transmembrane region" description="Helical" evidence="23">
    <location>
        <begin position="952"/>
        <end position="972"/>
    </location>
</feature>
<evidence type="ECO:0000256" key="7">
    <source>
        <dbReference type="ARBA" id="ARBA00022833"/>
    </source>
</evidence>
<evidence type="ECO:0000259" key="24">
    <source>
        <dbReference type="SMART" id="SM01328"/>
    </source>
</evidence>
<comment type="subcellular location">
    <subcellularLocation>
        <location evidence="18">Postsynaptic cell membrane</location>
        <topology evidence="18">Multi-pass membrane protein</topology>
    </subcellularLocation>
</comment>
<organism evidence="25 26">
    <name type="scientific">Solea senegalensis</name>
    <name type="common">Senegalese sole</name>
    <dbReference type="NCBI Taxonomy" id="28829"/>
    <lineage>
        <taxon>Eukaryota</taxon>
        <taxon>Metazoa</taxon>
        <taxon>Chordata</taxon>
        <taxon>Craniata</taxon>
        <taxon>Vertebrata</taxon>
        <taxon>Euteleostomi</taxon>
        <taxon>Actinopterygii</taxon>
        <taxon>Neopterygii</taxon>
        <taxon>Teleostei</taxon>
        <taxon>Neoteleostei</taxon>
        <taxon>Acanthomorphata</taxon>
        <taxon>Carangaria</taxon>
        <taxon>Pleuronectiformes</taxon>
        <taxon>Pleuronectoidei</taxon>
        <taxon>Soleidae</taxon>
        <taxon>Solea</taxon>
    </lineage>
</organism>
<keyword evidence="2" id="KW-1003">Cell membrane</keyword>
<feature type="transmembrane region" description="Helical" evidence="23">
    <location>
        <begin position="507"/>
        <end position="525"/>
    </location>
</feature>
<evidence type="ECO:0000256" key="10">
    <source>
        <dbReference type="ARBA" id="ARBA00023065"/>
    </source>
</evidence>
<evidence type="ECO:0000256" key="19">
    <source>
        <dbReference type="ARBA" id="ARBA00034430"/>
    </source>
</evidence>
<accession>A0AAV6SCH7</accession>
<comment type="catalytic activity">
    <reaction evidence="20">
        <text>Na(+)(in) = Na(+)(out)</text>
        <dbReference type="Rhea" id="RHEA:34963"/>
        <dbReference type="ChEBI" id="CHEBI:29101"/>
    </reaction>
</comment>
<dbReference type="PANTHER" id="PTHR18945">
    <property type="entry name" value="NEUROTRANSMITTER GATED ION CHANNEL"/>
    <property type="match status" value="1"/>
</dbReference>
<dbReference type="InterPro" id="IPR049944">
    <property type="entry name" value="LGIC_TM_5-HT3"/>
</dbReference>
<comment type="catalytic activity">
    <reaction evidence="19">
        <text>K(+)(in) = K(+)(out)</text>
        <dbReference type="Rhea" id="RHEA:29463"/>
        <dbReference type="ChEBI" id="CHEBI:29103"/>
    </reaction>
</comment>
<evidence type="ECO:0000256" key="11">
    <source>
        <dbReference type="ARBA" id="ARBA00023136"/>
    </source>
</evidence>
<evidence type="ECO:0000256" key="13">
    <source>
        <dbReference type="ARBA" id="ARBA00023170"/>
    </source>
</evidence>
<keyword evidence="5" id="KW-0732">Signal</keyword>
<feature type="transmembrane region" description="Helical" evidence="23">
    <location>
        <begin position="923"/>
        <end position="940"/>
    </location>
</feature>
<feature type="transmembrane region" description="Helical" evidence="23">
    <location>
        <begin position="1079"/>
        <end position="1099"/>
    </location>
</feature>
<evidence type="ECO:0000256" key="5">
    <source>
        <dbReference type="ARBA" id="ARBA00022729"/>
    </source>
</evidence>
<feature type="transmembrane region" description="Helical" evidence="23">
    <location>
        <begin position="446"/>
        <end position="463"/>
    </location>
</feature>
<keyword evidence="16" id="KW-1071">Ligand-gated ion channel</keyword>
<evidence type="ECO:0000256" key="12">
    <source>
        <dbReference type="ARBA" id="ARBA00023157"/>
    </source>
</evidence>
<keyword evidence="11 23" id="KW-0472">Membrane</keyword>
<comment type="function">
    <text evidence="22">Forms serotonin (5-hydroxytryptamine/5-HT3)-activated cation-selective channel complexes, which when activated cause fast, depolarizing responses in neurons.</text>
</comment>
<evidence type="ECO:0000256" key="8">
    <source>
        <dbReference type="ARBA" id="ARBA00022989"/>
    </source>
</evidence>
<comment type="catalytic activity">
    <reaction evidence="21">
        <text>Ca(2+)(in) = Ca(2+)(out)</text>
        <dbReference type="Rhea" id="RHEA:29671"/>
        <dbReference type="ChEBI" id="CHEBI:29108"/>
    </reaction>
</comment>
<dbReference type="GO" id="GO:0045211">
    <property type="term" value="C:postsynaptic membrane"/>
    <property type="evidence" value="ECO:0007669"/>
    <property type="project" value="UniProtKB-SubCell"/>
</dbReference>
<keyword evidence="3 23" id="KW-0812">Transmembrane</keyword>